<proteinExistence type="predicted"/>
<name>A0ABX0SHA1_9ACTN</name>
<sequence length="113" mass="12633">MTATYVRIQDRKYGTDGLFDPERLSFGMSMSDESARRGVSCCDDLESLMDYYVQAPVLIGDDPVIVVMEGELSDDEPLDAQLGERLIFPTRIVEVIDAETAGFFDGVNERLGW</sequence>
<dbReference type="EMBL" id="JAAMOZ010000001">
    <property type="protein sequence ID" value="NIH57340.1"/>
    <property type="molecule type" value="Genomic_DNA"/>
</dbReference>
<protein>
    <submittedName>
        <fullName evidence="1">Uncharacterized protein</fullName>
    </submittedName>
</protein>
<keyword evidence="2" id="KW-1185">Reference proteome</keyword>
<dbReference type="RefSeq" id="WP_167166954.1">
    <property type="nucleotide sequence ID" value="NZ_BAAAOO010000013.1"/>
</dbReference>
<evidence type="ECO:0000313" key="1">
    <source>
        <dbReference type="EMBL" id="NIH57340.1"/>
    </source>
</evidence>
<dbReference type="Proteomes" id="UP000749311">
    <property type="component" value="Unassembled WGS sequence"/>
</dbReference>
<accession>A0ABX0SHA1</accession>
<organism evidence="1 2">
    <name type="scientific">Brooklawnia cerclae</name>
    <dbReference type="NCBI Taxonomy" id="349934"/>
    <lineage>
        <taxon>Bacteria</taxon>
        <taxon>Bacillati</taxon>
        <taxon>Actinomycetota</taxon>
        <taxon>Actinomycetes</taxon>
        <taxon>Propionibacteriales</taxon>
        <taxon>Propionibacteriaceae</taxon>
        <taxon>Brooklawnia</taxon>
    </lineage>
</organism>
<comment type="caution">
    <text evidence="1">The sequence shown here is derived from an EMBL/GenBank/DDBJ whole genome shotgun (WGS) entry which is preliminary data.</text>
</comment>
<evidence type="ECO:0000313" key="2">
    <source>
        <dbReference type="Proteomes" id="UP000749311"/>
    </source>
</evidence>
<reference evidence="1 2" key="1">
    <citation type="submission" date="2020-02" db="EMBL/GenBank/DDBJ databases">
        <title>Sequencing the genomes of 1000 actinobacteria strains.</title>
        <authorList>
            <person name="Klenk H.-P."/>
        </authorList>
    </citation>
    <scope>NUCLEOTIDE SEQUENCE [LARGE SCALE GENOMIC DNA]</scope>
    <source>
        <strain evidence="1 2">DSM 19609</strain>
    </source>
</reference>
<gene>
    <name evidence="1" type="ORF">FB473_001985</name>
</gene>